<dbReference type="eggNOG" id="KOG4781">
    <property type="taxonomic scope" value="Eukaryota"/>
</dbReference>
<gene>
    <name evidence="2" type="ORF">CANTEDRAFT_102698</name>
</gene>
<dbReference type="Proteomes" id="UP000000707">
    <property type="component" value="Unassembled WGS sequence"/>
</dbReference>
<dbReference type="EMBL" id="GL996514">
    <property type="protein sequence ID" value="EGV65366.1"/>
    <property type="molecule type" value="Genomic_DNA"/>
</dbReference>
<feature type="domain" description="Thioesterase" evidence="1">
    <location>
        <begin position="117"/>
        <end position="190"/>
    </location>
</feature>
<dbReference type="RefSeq" id="XP_006685052.1">
    <property type="nucleotide sequence ID" value="XM_006684989.1"/>
</dbReference>
<dbReference type="AlphaFoldDB" id="G3B0C2"/>
<organism evidence="3">
    <name type="scientific">Candida tenuis (strain ATCC 10573 / BCRC 21748 / CBS 615 / JCM 9827 / NBRC 10315 / NRRL Y-1498 / VKM Y-70)</name>
    <name type="common">Yeast</name>
    <name type="synonym">Yamadazyma tenuis</name>
    <dbReference type="NCBI Taxonomy" id="590646"/>
    <lineage>
        <taxon>Eukaryota</taxon>
        <taxon>Fungi</taxon>
        <taxon>Dikarya</taxon>
        <taxon>Ascomycota</taxon>
        <taxon>Saccharomycotina</taxon>
        <taxon>Pichiomycetes</taxon>
        <taxon>Debaryomycetaceae</taxon>
        <taxon>Yamadazyma</taxon>
    </lineage>
</organism>
<reference evidence="2 3" key="1">
    <citation type="journal article" date="2011" name="Proc. Natl. Acad. Sci. U.S.A.">
        <title>Comparative genomics of xylose-fermenting fungi for enhanced biofuel production.</title>
        <authorList>
            <person name="Wohlbach D.J."/>
            <person name="Kuo A."/>
            <person name="Sato T.K."/>
            <person name="Potts K.M."/>
            <person name="Salamov A.A."/>
            <person name="LaButti K.M."/>
            <person name="Sun H."/>
            <person name="Clum A."/>
            <person name="Pangilinan J.L."/>
            <person name="Lindquist E.A."/>
            <person name="Lucas S."/>
            <person name="Lapidus A."/>
            <person name="Jin M."/>
            <person name="Gunawan C."/>
            <person name="Balan V."/>
            <person name="Dale B.E."/>
            <person name="Jeffries T.W."/>
            <person name="Zinkel R."/>
            <person name="Barry K.W."/>
            <person name="Grigoriev I.V."/>
            <person name="Gasch A.P."/>
        </authorList>
    </citation>
    <scope>NUCLEOTIDE SEQUENCE [LARGE SCALE GENOMIC DNA]</scope>
    <source>
        <strain evidence="3">ATCC 10573 / BCRC 21748 / CBS 615 / JCM 9827 / NBRC 10315 / NRRL Y-1498 / VKM Y-70</strain>
    </source>
</reference>
<dbReference type="CDD" id="cd03443">
    <property type="entry name" value="PaaI_thioesterase"/>
    <property type="match status" value="1"/>
</dbReference>
<dbReference type="InterPro" id="IPR006683">
    <property type="entry name" value="Thioestr_dom"/>
</dbReference>
<sequence>MFRTFTRITTPVVAGVVAFGVFPFRKSQFDTHESKSNQQILDTIKQLPLYNSLVQDPTFTLQDPRKQFPKQHHQNMVTAGILYGKDLFEVDPVVFSNGKGDLFAFNYLGEKLTSEDGQIHNGVTSTMLDEGLCMAGFPLLPSKKGVTAKLSINFQNQAPPNSIVLLKAHVTEQKGRKAVVEGSIVTVDQKPVTIATATCIVVEPKWFKYLSWLSFI</sequence>
<dbReference type="Pfam" id="PF03061">
    <property type="entry name" value="4HBT"/>
    <property type="match status" value="1"/>
</dbReference>
<dbReference type="HOGENOM" id="CLU_052827_2_2_1"/>
<evidence type="ECO:0000313" key="2">
    <source>
        <dbReference type="EMBL" id="EGV65366.1"/>
    </source>
</evidence>
<evidence type="ECO:0000259" key="1">
    <source>
        <dbReference type="Pfam" id="PF03061"/>
    </source>
</evidence>
<dbReference type="GeneID" id="18245573"/>
<proteinExistence type="predicted"/>
<dbReference type="InterPro" id="IPR052061">
    <property type="entry name" value="PTE-AB_protein"/>
</dbReference>
<dbReference type="KEGG" id="cten:18245573"/>
<dbReference type="STRING" id="590646.G3B0C2"/>
<dbReference type="InterPro" id="IPR029069">
    <property type="entry name" value="HotDog_dom_sf"/>
</dbReference>
<dbReference type="OrthoDB" id="506431at2759"/>
<name>G3B0C2_CANTC</name>
<dbReference type="SUPFAM" id="SSF54637">
    <property type="entry name" value="Thioesterase/thiol ester dehydrase-isomerase"/>
    <property type="match status" value="1"/>
</dbReference>
<evidence type="ECO:0000313" key="3">
    <source>
        <dbReference type="Proteomes" id="UP000000707"/>
    </source>
</evidence>
<keyword evidence="3" id="KW-1185">Reference proteome</keyword>
<accession>G3B0C2</accession>
<dbReference type="PANTHER" id="PTHR47260">
    <property type="entry name" value="UPF0644 PROTEIN PB2B4.06"/>
    <property type="match status" value="1"/>
</dbReference>
<protein>
    <recommendedName>
        <fullName evidence="1">Thioesterase domain-containing protein</fullName>
    </recommendedName>
</protein>
<dbReference type="Gene3D" id="3.10.129.10">
    <property type="entry name" value="Hotdog Thioesterase"/>
    <property type="match status" value="1"/>
</dbReference>
<dbReference type="PANTHER" id="PTHR47260:SF4">
    <property type="entry name" value="MIOREX COMPLEX COMPONENT 3"/>
    <property type="match status" value="1"/>
</dbReference>